<evidence type="ECO:0000256" key="1">
    <source>
        <dbReference type="HAMAP-Rule" id="MF_00652"/>
    </source>
</evidence>
<dbReference type="Pfam" id="PF03883">
    <property type="entry name" value="H2O2_YaaD"/>
    <property type="match status" value="1"/>
</dbReference>
<dbReference type="HAMAP" id="MF_00652">
    <property type="entry name" value="UPF0246"/>
    <property type="match status" value="1"/>
</dbReference>
<dbReference type="PANTHER" id="PTHR30283">
    <property type="entry name" value="PEROXIDE STRESS RESPONSE PROTEIN YAAA"/>
    <property type="match status" value="1"/>
</dbReference>
<dbReference type="NCBIfam" id="NF002541">
    <property type="entry name" value="PRK02101.1-1"/>
    <property type="match status" value="1"/>
</dbReference>
<dbReference type="InterPro" id="IPR005583">
    <property type="entry name" value="YaaA"/>
</dbReference>
<name>A0ABR7QVH3_9GAMM</name>
<proteinExistence type="inferred from homology"/>
<evidence type="ECO:0000313" key="3">
    <source>
        <dbReference type="Proteomes" id="UP000651208"/>
    </source>
</evidence>
<organism evidence="2 3">
    <name type="scientific">Frischella japonica</name>
    <dbReference type="NCBI Taxonomy" id="2741544"/>
    <lineage>
        <taxon>Bacteria</taxon>
        <taxon>Pseudomonadati</taxon>
        <taxon>Pseudomonadota</taxon>
        <taxon>Gammaproteobacteria</taxon>
        <taxon>Orbales</taxon>
        <taxon>Orbaceae</taxon>
        <taxon>Frischella</taxon>
    </lineage>
</organism>
<protein>
    <recommendedName>
        <fullName evidence="1">UPF0246 protein FcAc13_02685</fullName>
    </recommendedName>
</protein>
<dbReference type="NCBIfam" id="NF002542">
    <property type="entry name" value="PRK02101.1-3"/>
    <property type="match status" value="1"/>
</dbReference>
<evidence type="ECO:0000313" key="2">
    <source>
        <dbReference type="EMBL" id="MBC9130212.1"/>
    </source>
</evidence>
<reference evidence="2 3" key="1">
    <citation type="submission" date="2020-06" db="EMBL/GenBank/DDBJ databases">
        <title>Frischella cerana isolated from Apis cerana gut homogenate.</title>
        <authorList>
            <person name="Wolter L.A."/>
            <person name="Suenami S."/>
            <person name="Miyazaki R."/>
        </authorList>
    </citation>
    <scope>NUCLEOTIDE SEQUENCE [LARGE SCALE GENOMIC DNA]</scope>
    <source>
        <strain evidence="2 3">Ac13</strain>
    </source>
</reference>
<accession>A0ABR7QVH3</accession>
<dbReference type="EMBL" id="JABURY010000006">
    <property type="protein sequence ID" value="MBC9130212.1"/>
    <property type="molecule type" value="Genomic_DNA"/>
</dbReference>
<gene>
    <name evidence="2" type="primary">yaaA</name>
    <name evidence="2" type="ORF">FcAc13_02685</name>
</gene>
<dbReference type="PANTHER" id="PTHR30283:SF4">
    <property type="entry name" value="PEROXIDE STRESS RESISTANCE PROTEIN YAAA"/>
    <property type="match status" value="1"/>
</dbReference>
<dbReference type="RefSeq" id="WP_187754651.1">
    <property type="nucleotide sequence ID" value="NZ_JABURY010000006.1"/>
</dbReference>
<comment type="similarity">
    <text evidence="1">Belongs to the UPF0246 family.</text>
</comment>
<sequence>MLILLSPSKTLDYDSPLITSKYTQPELLHYTQQLIAYCQQLTISEIAKLMKISPKLAELNYQRFQNWQANSTLKNARQAILAFKGDVYEGLNVEDFSSYDLTFAQKHLRILSGLYGLLKPLDLIQAYRLEMGIKLKNGHNENLYQFWNNVITDLLNQQLEATECMINLASNEYFKVIKSKQLHCRIIEPIFLDESKGNYKIISFYAKKARGLMSRYIIKHQLSQIQDIQSFNLGGYQFVKQLSDENRWIFRRSQQQAQALS</sequence>
<comment type="caution">
    <text evidence="2">The sequence shown here is derived from an EMBL/GenBank/DDBJ whole genome shotgun (WGS) entry which is preliminary data.</text>
</comment>
<keyword evidence="3" id="KW-1185">Reference proteome</keyword>
<dbReference type="Proteomes" id="UP000651208">
    <property type="component" value="Unassembled WGS sequence"/>
</dbReference>